<evidence type="ECO:0000313" key="1">
    <source>
        <dbReference type="EMBL" id="AKU43271.1"/>
    </source>
</evidence>
<name>A0A0K1LL76_9CAUD</name>
<proteinExistence type="predicted"/>
<sequence length="85" mass="9787">MKRPGYREAVQWVALNDDCEWLNDGDNWGPIISVTAALVRDLFDVDEQKLFTDLRREVAKADERRAAERKARGSFKDHILGQGQQ</sequence>
<reference evidence="1 2" key="1">
    <citation type="journal article" date="2016" name="Genome Announc.">
        <title>Complete Genome Sequences of Five Bacteriophages That Infect Rhodobacter capsulatus.</title>
        <authorList>
            <person name="Bollivar D.W."/>
            <person name="Bernardoni B."/>
            <person name="Bockman M.R."/>
            <person name="Miller B.M."/>
            <person name="Russell D.A."/>
            <person name="Delesalle V.A."/>
            <person name="Krukonis G.P."/>
            <person name="Hatfull G.F."/>
            <person name="Cross M.R."/>
            <person name="Szewczyk M.M."/>
            <person name="Eppurath A."/>
        </authorList>
    </citation>
    <scope>NUCLEOTIDE SEQUENCE [LARGE SCALE GENOMIC DNA]</scope>
</reference>
<dbReference type="GeneID" id="26639946"/>
<dbReference type="KEGG" id="vg:26639946"/>
<organism evidence="1 2">
    <name type="scientific">Rhodobacter phage RcRhea</name>
    <dbReference type="NCBI Taxonomy" id="1662332"/>
    <lineage>
        <taxon>Viruses</taxon>
        <taxon>Duplodnaviria</taxon>
        <taxon>Heunggongvirae</taxon>
        <taxon>Uroviricota</taxon>
        <taxon>Caudoviricetes</taxon>
        <taxon>Cronusvirus</taxon>
        <taxon>Cronusvirus cronus</taxon>
    </lineage>
</organism>
<dbReference type="Proteomes" id="UP000201506">
    <property type="component" value="Segment"/>
</dbReference>
<dbReference type="EMBL" id="KR935216">
    <property type="protein sequence ID" value="AKU43271.1"/>
    <property type="molecule type" value="Genomic_DNA"/>
</dbReference>
<accession>A0A0K1LL76</accession>
<gene>
    <name evidence="1" type="ORF">RCRHEA_27</name>
</gene>
<protein>
    <submittedName>
        <fullName evidence="1">Uncharacterized protein</fullName>
    </submittedName>
</protein>
<dbReference type="RefSeq" id="YP_009213494.1">
    <property type="nucleotide sequence ID" value="NC_028954.1"/>
</dbReference>
<evidence type="ECO:0000313" key="2">
    <source>
        <dbReference type="Proteomes" id="UP000201506"/>
    </source>
</evidence>